<evidence type="ECO:0000259" key="3">
    <source>
        <dbReference type="PROSITE" id="PS51186"/>
    </source>
</evidence>
<evidence type="ECO:0000313" key="4">
    <source>
        <dbReference type="EMBL" id="OXM58228.1"/>
    </source>
</evidence>
<reference evidence="4 5" key="1">
    <citation type="submission" date="2017-07" db="EMBL/GenBank/DDBJ databases">
        <title>Amycolatopsis thailandensis Genome sequencing and assembly.</title>
        <authorList>
            <person name="Kaur N."/>
            <person name="Mayilraj S."/>
        </authorList>
    </citation>
    <scope>NUCLEOTIDE SEQUENCE [LARGE SCALE GENOMIC DNA]</scope>
    <source>
        <strain evidence="4 5">JCM 16380</strain>
    </source>
</reference>
<keyword evidence="1 4" id="KW-0808">Transferase</keyword>
<proteinExistence type="predicted"/>
<dbReference type="PANTHER" id="PTHR43877">
    <property type="entry name" value="AMINOALKYLPHOSPHONATE N-ACETYLTRANSFERASE-RELATED-RELATED"/>
    <property type="match status" value="1"/>
</dbReference>
<dbReference type="GO" id="GO:0016747">
    <property type="term" value="F:acyltransferase activity, transferring groups other than amino-acyl groups"/>
    <property type="evidence" value="ECO:0007669"/>
    <property type="project" value="InterPro"/>
</dbReference>
<organism evidence="4 5">
    <name type="scientific">Amycolatopsis thailandensis</name>
    <dbReference type="NCBI Taxonomy" id="589330"/>
    <lineage>
        <taxon>Bacteria</taxon>
        <taxon>Bacillati</taxon>
        <taxon>Actinomycetota</taxon>
        <taxon>Actinomycetes</taxon>
        <taxon>Pseudonocardiales</taxon>
        <taxon>Pseudonocardiaceae</taxon>
        <taxon>Amycolatopsis</taxon>
    </lineage>
</organism>
<dbReference type="OrthoDB" id="9799092at2"/>
<dbReference type="RefSeq" id="WP_093932514.1">
    <property type="nucleotide sequence ID" value="NZ_NMQT01000015.1"/>
</dbReference>
<evidence type="ECO:0000256" key="1">
    <source>
        <dbReference type="ARBA" id="ARBA00022679"/>
    </source>
</evidence>
<gene>
    <name evidence="4" type="ORF">CFP71_04260</name>
</gene>
<dbReference type="InterPro" id="IPR016181">
    <property type="entry name" value="Acyl_CoA_acyltransferase"/>
</dbReference>
<dbReference type="PANTHER" id="PTHR43877:SF2">
    <property type="entry name" value="AMINOALKYLPHOSPHONATE N-ACETYLTRANSFERASE-RELATED"/>
    <property type="match status" value="1"/>
</dbReference>
<dbReference type="PROSITE" id="PS51186">
    <property type="entry name" value="GNAT"/>
    <property type="match status" value="1"/>
</dbReference>
<dbReference type="AlphaFoldDB" id="A0A229SH49"/>
<dbReference type="InterPro" id="IPR000182">
    <property type="entry name" value="GNAT_dom"/>
</dbReference>
<evidence type="ECO:0000256" key="2">
    <source>
        <dbReference type="ARBA" id="ARBA00023315"/>
    </source>
</evidence>
<dbReference type="Gene3D" id="3.40.630.30">
    <property type="match status" value="1"/>
</dbReference>
<dbReference type="Pfam" id="PF00583">
    <property type="entry name" value="Acetyltransf_1"/>
    <property type="match status" value="1"/>
</dbReference>
<dbReference type="SUPFAM" id="SSF55729">
    <property type="entry name" value="Acyl-CoA N-acyltransferases (Nat)"/>
    <property type="match status" value="1"/>
</dbReference>
<accession>A0A229SH49</accession>
<feature type="domain" description="N-acetyltransferase" evidence="3">
    <location>
        <begin position="11"/>
        <end position="174"/>
    </location>
</feature>
<dbReference type="InterPro" id="IPR050832">
    <property type="entry name" value="Bact_Acetyltransf"/>
</dbReference>
<comment type="caution">
    <text evidence="4">The sequence shown here is derived from an EMBL/GenBank/DDBJ whole genome shotgun (WGS) entry which is preliminary data.</text>
</comment>
<dbReference type="CDD" id="cd04301">
    <property type="entry name" value="NAT_SF"/>
    <property type="match status" value="1"/>
</dbReference>
<evidence type="ECO:0000313" key="5">
    <source>
        <dbReference type="Proteomes" id="UP000215223"/>
    </source>
</evidence>
<protein>
    <submittedName>
        <fullName evidence="4">GNAT family N-acetyltransferase</fullName>
    </submittedName>
</protein>
<dbReference type="Proteomes" id="UP000215223">
    <property type="component" value="Unassembled WGS sequence"/>
</dbReference>
<keyword evidence="5" id="KW-1185">Reference proteome</keyword>
<dbReference type="EMBL" id="NMQT01000015">
    <property type="protein sequence ID" value="OXM58228.1"/>
    <property type="molecule type" value="Genomic_DNA"/>
</dbReference>
<name>A0A229SH49_9PSEU</name>
<keyword evidence="2" id="KW-0012">Acyltransferase</keyword>
<sequence length="174" mass="19095">MGTPHDIRRPVTLRTLTPDDWTDWTDWRDLRLAALRHDPGVFGATPAHWENAPEERWRARLTDVPFNVLATPAGMVSATAPQDGAVELLSLWVAPAGRGRGVGDALVGAVVDWARSVGAETVRLRVYDHNARARDLYYRHGFAETGEPEILSRSLGVVSGEDGSNGLVFTYPLV</sequence>